<evidence type="ECO:0000256" key="1">
    <source>
        <dbReference type="ARBA" id="ARBA00022737"/>
    </source>
</evidence>
<dbReference type="PANTHER" id="PTHR24173:SF74">
    <property type="entry name" value="ANKYRIN REPEAT DOMAIN-CONTAINING PROTEIN 16"/>
    <property type="match status" value="1"/>
</dbReference>
<dbReference type="InterPro" id="IPR036770">
    <property type="entry name" value="Ankyrin_rpt-contain_sf"/>
</dbReference>
<keyword evidence="4" id="KW-1185">Reference proteome</keyword>
<dbReference type="Pfam" id="PF00023">
    <property type="entry name" value="Ank"/>
    <property type="match status" value="1"/>
</dbReference>
<dbReference type="AlphaFoldDB" id="A0A8K0SJF6"/>
<keyword evidence="2" id="KW-0040">ANK repeat</keyword>
<comment type="caution">
    <text evidence="3">The sequence shown here is derived from an EMBL/GenBank/DDBJ whole genome shotgun (WGS) entry which is preliminary data.</text>
</comment>
<evidence type="ECO:0000313" key="3">
    <source>
        <dbReference type="EMBL" id="KAH7309697.1"/>
    </source>
</evidence>
<organism evidence="3 4">
    <name type="scientific">Stachybotrys elegans</name>
    <dbReference type="NCBI Taxonomy" id="80388"/>
    <lineage>
        <taxon>Eukaryota</taxon>
        <taxon>Fungi</taxon>
        <taxon>Dikarya</taxon>
        <taxon>Ascomycota</taxon>
        <taxon>Pezizomycotina</taxon>
        <taxon>Sordariomycetes</taxon>
        <taxon>Hypocreomycetidae</taxon>
        <taxon>Hypocreales</taxon>
        <taxon>Stachybotryaceae</taxon>
        <taxon>Stachybotrys</taxon>
    </lineage>
</organism>
<dbReference type="SUPFAM" id="SSF48403">
    <property type="entry name" value="Ankyrin repeat"/>
    <property type="match status" value="1"/>
</dbReference>
<dbReference type="Gene3D" id="1.25.40.20">
    <property type="entry name" value="Ankyrin repeat-containing domain"/>
    <property type="match status" value="3"/>
</dbReference>
<evidence type="ECO:0000313" key="4">
    <source>
        <dbReference type="Proteomes" id="UP000813444"/>
    </source>
</evidence>
<dbReference type="EMBL" id="JAGPNK010000013">
    <property type="protein sequence ID" value="KAH7309697.1"/>
    <property type="molecule type" value="Genomic_DNA"/>
</dbReference>
<sequence length="425" mass="47151">MQMWELLWKFVSAKRFSRPPVTIDTLIITAYYGYAETFERVLDDNPHLNLNQANQRGVSPLLAAVLGGQEGTCRRLVELGVDPNFTPCFNPNRLSSYSGVEALRAPSALQLASCFPSTSLVKLLIELGADVSQACDAKSMDMFLACMAYDRGDCPLCVKYGTSPTYPHQGACATSIGTEITPLILAIHQGNCDVARLLIRAVARVSYNDLFKAIELGDCTLVEAILADSRDHTMLNHVHNDQTPLQFALMHKRLPVCKLLLDLEPLAWHQKHDEQTLSRLLRLALKGGDASVVQALVLQGVQLPHDWLFDAFRFYKKGDLLLALQYTPNVEYLHGRSSEGRTLLESAMLNHDPEVGGLALEIFPDRYDSGALLAACCKRFQGMPFVVSQPRNELLKELLKRRKGASAVHLEPILENGAIARKNEL</sequence>
<dbReference type="Proteomes" id="UP000813444">
    <property type="component" value="Unassembled WGS sequence"/>
</dbReference>
<dbReference type="SMART" id="SM00248">
    <property type="entry name" value="ANK"/>
    <property type="match status" value="4"/>
</dbReference>
<dbReference type="InterPro" id="IPR002110">
    <property type="entry name" value="Ankyrin_rpt"/>
</dbReference>
<gene>
    <name evidence="3" type="ORF">B0I35DRAFT_482444</name>
</gene>
<dbReference type="OrthoDB" id="7464126at2759"/>
<dbReference type="PANTHER" id="PTHR24173">
    <property type="entry name" value="ANKYRIN REPEAT CONTAINING"/>
    <property type="match status" value="1"/>
</dbReference>
<keyword evidence="1" id="KW-0677">Repeat</keyword>
<accession>A0A8K0SJF6</accession>
<name>A0A8K0SJF6_9HYPO</name>
<reference evidence="3" key="1">
    <citation type="journal article" date="2021" name="Nat. Commun.">
        <title>Genetic determinants of endophytism in the Arabidopsis root mycobiome.</title>
        <authorList>
            <person name="Mesny F."/>
            <person name="Miyauchi S."/>
            <person name="Thiergart T."/>
            <person name="Pickel B."/>
            <person name="Atanasova L."/>
            <person name="Karlsson M."/>
            <person name="Huettel B."/>
            <person name="Barry K.W."/>
            <person name="Haridas S."/>
            <person name="Chen C."/>
            <person name="Bauer D."/>
            <person name="Andreopoulos W."/>
            <person name="Pangilinan J."/>
            <person name="LaButti K."/>
            <person name="Riley R."/>
            <person name="Lipzen A."/>
            <person name="Clum A."/>
            <person name="Drula E."/>
            <person name="Henrissat B."/>
            <person name="Kohler A."/>
            <person name="Grigoriev I.V."/>
            <person name="Martin F.M."/>
            <person name="Hacquard S."/>
        </authorList>
    </citation>
    <scope>NUCLEOTIDE SEQUENCE</scope>
    <source>
        <strain evidence="3">MPI-CAGE-CH-0235</strain>
    </source>
</reference>
<protein>
    <submittedName>
        <fullName evidence="3">Ankyrin repeat-containing domain protein</fullName>
    </submittedName>
</protein>
<evidence type="ECO:0000256" key="2">
    <source>
        <dbReference type="ARBA" id="ARBA00023043"/>
    </source>
</evidence>
<proteinExistence type="predicted"/>